<reference evidence="2" key="1">
    <citation type="journal article" date="2013" name="Nat. Genet.">
        <title>The draft genomes of soft-shell turtle and green sea turtle yield insights into the development and evolution of the turtle-specific body plan.</title>
        <authorList>
            <person name="Wang Z."/>
            <person name="Pascual-Anaya J."/>
            <person name="Zadissa A."/>
            <person name="Li W."/>
            <person name="Niimura Y."/>
            <person name="Huang Z."/>
            <person name="Li C."/>
            <person name="White S."/>
            <person name="Xiong Z."/>
            <person name="Fang D."/>
            <person name="Wang B."/>
            <person name="Ming Y."/>
            <person name="Chen Y."/>
            <person name="Zheng Y."/>
            <person name="Kuraku S."/>
            <person name="Pignatelli M."/>
            <person name="Herrero J."/>
            <person name="Beal K."/>
            <person name="Nozawa M."/>
            <person name="Li Q."/>
            <person name="Wang J."/>
            <person name="Zhang H."/>
            <person name="Yu L."/>
            <person name="Shigenobu S."/>
            <person name="Wang J."/>
            <person name="Liu J."/>
            <person name="Flicek P."/>
            <person name="Searle S."/>
            <person name="Wang J."/>
            <person name="Kuratani S."/>
            <person name="Yin Y."/>
            <person name="Aken B."/>
            <person name="Zhang G."/>
            <person name="Irie N."/>
        </authorList>
    </citation>
    <scope>NUCLEOTIDE SEQUENCE [LARGE SCALE GENOMIC DNA]</scope>
</reference>
<dbReference type="EMBL" id="KB523361">
    <property type="protein sequence ID" value="EMP36966.1"/>
    <property type="molecule type" value="Genomic_DNA"/>
</dbReference>
<gene>
    <name evidence="1" type="ORF">UY3_05863</name>
</gene>
<sequence>MDPAQLYTVVSVASTSRISLWYLQSLARSRHVEQCDAMQIAVQEAMEWSNLHTQAGLLTWWNAASGPGKQAQTALLCVPGIAFVPHVLCDFGIDVSISSAGSELCTDSSPHPAIRSSVFWSAFAAPGRHD</sequence>
<accession>M7BGC8</accession>
<protein>
    <submittedName>
        <fullName evidence="1">Uncharacterized protein</fullName>
    </submittedName>
</protein>
<dbReference type="Proteomes" id="UP000031443">
    <property type="component" value="Unassembled WGS sequence"/>
</dbReference>
<evidence type="ECO:0000313" key="2">
    <source>
        <dbReference type="Proteomes" id="UP000031443"/>
    </source>
</evidence>
<proteinExistence type="predicted"/>
<dbReference type="AlphaFoldDB" id="M7BGC8"/>
<organism evidence="1 2">
    <name type="scientific">Chelonia mydas</name>
    <name type="common">Green sea-turtle</name>
    <name type="synonym">Chelonia agassizi</name>
    <dbReference type="NCBI Taxonomy" id="8469"/>
    <lineage>
        <taxon>Eukaryota</taxon>
        <taxon>Metazoa</taxon>
        <taxon>Chordata</taxon>
        <taxon>Craniata</taxon>
        <taxon>Vertebrata</taxon>
        <taxon>Euteleostomi</taxon>
        <taxon>Archelosauria</taxon>
        <taxon>Testudinata</taxon>
        <taxon>Testudines</taxon>
        <taxon>Cryptodira</taxon>
        <taxon>Durocryptodira</taxon>
        <taxon>Americhelydia</taxon>
        <taxon>Chelonioidea</taxon>
        <taxon>Cheloniidae</taxon>
        <taxon>Chelonia</taxon>
    </lineage>
</organism>
<keyword evidence="2" id="KW-1185">Reference proteome</keyword>
<name>M7BGC8_CHEMY</name>
<evidence type="ECO:0000313" key="1">
    <source>
        <dbReference type="EMBL" id="EMP36966.1"/>
    </source>
</evidence>